<dbReference type="InterPro" id="IPR029058">
    <property type="entry name" value="AB_hydrolase_fold"/>
</dbReference>
<dbReference type="InterPro" id="IPR050300">
    <property type="entry name" value="GDXG_lipolytic_enzyme"/>
</dbReference>
<dbReference type="Proteomes" id="UP001240236">
    <property type="component" value="Unassembled WGS sequence"/>
</dbReference>
<dbReference type="RefSeq" id="WP_307235534.1">
    <property type="nucleotide sequence ID" value="NZ_JAUSUZ010000001.1"/>
</dbReference>
<dbReference type="GO" id="GO:0016787">
    <property type="term" value="F:hydrolase activity"/>
    <property type="evidence" value="ECO:0007669"/>
    <property type="project" value="UniProtKB-KW"/>
</dbReference>
<sequence>MADAGRDRFGPPPAGERRGDRIEYRDAFVAQEQGYRPLLLDLVAPAGTTGPVPVVLWIHGGGWLNGSPKVTPDWLAGEDHVGRLLAAGCAVALPAYRLSREAAFPAPLHDLKSAIRYLRLYAADLGIDPSRVGVWGESAGGLLASLLALSPDEGEVGVTEGHSRVQAAVSWYGPADLATMQAHRHPRATGDHDADDSPESLLIGAPVTRSPEKAAAASPVTYARRDAPPILLLHGEEDVVVGYRQSVELAAALRAAGAPVELELVPGADHLVGGADLGAQVRRSVEFLARTLGGPPQI</sequence>
<accession>A0AAE4AVR8</accession>
<evidence type="ECO:0000313" key="4">
    <source>
        <dbReference type="EMBL" id="MDQ0364264.1"/>
    </source>
</evidence>
<evidence type="ECO:0000259" key="3">
    <source>
        <dbReference type="Pfam" id="PF20434"/>
    </source>
</evidence>
<dbReference type="Gene3D" id="3.40.50.1820">
    <property type="entry name" value="alpha/beta hydrolase"/>
    <property type="match status" value="1"/>
</dbReference>
<dbReference type="PANTHER" id="PTHR48081:SF13">
    <property type="entry name" value="ALPHA_BETA HYDROLASE"/>
    <property type="match status" value="1"/>
</dbReference>
<protein>
    <submittedName>
        <fullName evidence="4">Acetyl esterase/lipase</fullName>
    </submittedName>
</protein>
<organism evidence="4 5">
    <name type="scientific">Catenuloplanes indicus</name>
    <dbReference type="NCBI Taxonomy" id="137267"/>
    <lineage>
        <taxon>Bacteria</taxon>
        <taxon>Bacillati</taxon>
        <taxon>Actinomycetota</taxon>
        <taxon>Actinomycetes</taxon>
        <taxon>Micromonosporales</taxon>
        <taxon>Micromonosporaceae</taxon>
        <taxon>Catenuloplanes</taxon>
    </lineage>
</organism>
<reference evidence="4 5" key="1">
    <citation type="submission" date="2023-07" db="EMBL/GenBank/DDBJ databases">
        <title>Sequencing the genomes of 1000 actinobacteria strains.</title>
        <authorList>
            <person name="Klenk H.-P."/>
        </authorList>
    </citation>
    <scope>NUCLEOTIDE SEQUENCE [LARGE SCALE GENOMIC DNA]</scope>
    <source>
        <strain evidence="4 5">DSM 44709</strain>
    </source>
</reference>
<dbReference type="SUPFAM" id="SSF53474">
    <property type="entry name" value="alpha/beta-Hydrolases"/>
    <property type="match status" value="1"/>
</dbReference>
<keyword evidence="5" id="KW-1185">Reference proteome</keyword>
<dbReference type="Pfam" id="PF20434">
    <property type="entry name" value="BD-FAE"/>
    <property type="match status" value="1"/>
</dbReference>
<dbReference type="InterPro" id="IPR049492">
    <property type="entry name" value="BD-FAE-like_dom"/>
</dbReference>
<feature type="domain" description="BD-FAE-like" evidence="3">
    <location>
        <begin position="40"/>
        <end position="253"/>
    </location>
</feature>
<feature type="region of interest" description="Disordered" evidence="2">
    <location>
        <begin position="183"/>
        <end position="219"/>
    </location>
</feature>
<name>A0AAE4AVR8_9ACTN</name>
<dbReference type="EMBL" id="JAUSUZ010000001">
    <property type="protein sequence ID" value="MDQ0364264.1"/>
    <property type="molecule type" value="Genomic_DNA"/>
</dbReference>
<evidence type="ECO:0000313" key="5">
    <source>
        <dbReference type="Proteomes" id="UP001240236"/>
    </source>
</evidence>
<dbReference type="PANTHER" id="PTHR48081">
    <property type="entry name" value="AB HYDROLASE SUPERFAMILY PROTEIN C4A8.06C"/>
    <property type="match status" value="1"/>
</dbReference>
<dbReference type="AlphaFoldDB" id="A0AAE4AVR8"/>
<keyword evidence="1" id="KW-0378">Hydrolase</keyword>
<evidence type="ECO:0000256" key="1">
    <source>
        <dbReference type="ARBA" id="ARBA00022801"/>
    </source>
</evidence>
<comment type="caution">
    <text evidence="4">The sequence shown here is derived from an EMBL/GenBank/DDBJ whole genome shotgun (WGS) entry which is preliminary data.</text>
</comment>
<proteinExistence type="predicted"/>
<evidence type="ECO:0000256" key="2">
    <source>
        <dbReference type="SAM" id="MobiDB-lite"/>
    </source>
</evidence>
<gene>
    <name evidence="4" type="ORF">J2S42_000933</name>
</gene>